<dbReference type="RefSeq" id="WP_198568576.1">
    <property type="nucleotide sequence ID" value="NZ_CP066167.1"/>
</dbReference>
<dbReference type="GO" id="GO:0005829">
    <property type="term" value="C:cytosol"/>
    <property type="evidence" value="ECO:0007669"/>
    <property type="project" value="TreeGrafter"/>
</dbReference>
<keyword evidence="1" id="KW-0378">Hydrolase</keyword>
<feature type="domain" description="Thioesterase" evidence="2">
    <location>
        <begin position="56"/>
        <end position="122"/>
    </location>
</feature>
<proteinExistence type="predicted"/>
<name>A0A7T4QYM6_9GAMM</name>
<reference evidence="3 4" key="1">
    <citation type="submission" date="2020-12" db="EMBL/GenBank/DDBJ databases">
        <authorList>
            <person name="Shan Y."/>
        </authorList>
    </citation>
    <scope>NUCLEOTIDE SEQUENCE [LARGE SCALE GENOMIC DNA]</scope>
    <source>
        <strain evidence="4">csc3.9</strain>
    </source>
</reference>
<dbReference type="PANTHER" id="PTHR43240:SF7">
    <property type="entry name" value="BLR7284 PROTEIN"/>
    <property type="match status" value="1"/>
</dbReference>
<accession>A0A7T4QYM6</accession>
<dbReference type="Gene3D" id="3.10.129.10">
    <property type="entry name" value="Hotdog Thioesterase"/>
    <property type="match status" value="1"/>
</dbReference>
<dbReference type="SUPFAM" id="SSF54637">
    <property type="entry name" value="Thioesterase/thiol ester dehydrase-isomerase"/>
    <property type="match status" value="1"/>
</dbReference>
<organism evidence="3 4">
    <name type="scientific">Spongiibacter nanhainus</name>
    <dbReference type="NCBI Taxonomy" id="2794344"/>
    <lineage>
        <taxon>Bacteria</taxon>
        <taxon>Pseudomonadati</taxon>
        <taxon>Pseudomonadota</taxon>
        <taxon>Gammaproteobacteria</taxon>
        <taxon>Cellvibrionales</taxon>
        <taxon>Spongiibacteraceae</taxon>
        <taxon>Spongiibacter</taxon>
    </lineage>
</organism>
<protein>
    <submittedName>
        <fullName evidence="3">PaaI family thioesterase</fullName>
    </submittedName>
</protein>
<dbReference type="AlphaFoldDB" id="A0A7T4QYM6"/>
<dbReference type="CDD" id="cd03443">
    <property type="entry name" value="PaaI_thioesterase"/>
    <property type="match status" value="1"/>
</dbReference>
<dbReference type="EMBL" id="CP066167">
    <property type="protein sequence ID" value="QQD17074.1"/>
    <property type="molecule type" value="Genomic_DNA"/>
</dbReference>
<evidence type="ECO:0000259" key="2">
    <source>
        <dbReference type="Pfam" id="PF03061"/>
    </source>
</evidence>
<evidence type="ECO:0000313" key="3">
    <source>
        <dbReference type="EMBL" id="QQD17074.1"/>
    </source>
</evidence>
<dbReference type="NCBIfam" id="TIGR00369">
    <property type="entry name" value="unchar_dom_1"/>
    <property type="match status" value="1"/>
</dbReference>
<evidence type="ECO:0000313" key="4">
    <source>
        <dbReference type="Proteomes" id="UP000596063"/>
    </source>
</evidence>
<dbReference type="Pfam" id="PF03061">
    <property type="entry name" value="4HBT"/>
    <property type="match status" value="1"/>
</dbReference>
<dbReference type="InterPro" id="IPR003736">
    <property type="entry name" value="PAAI_dom"/>
</dbReference>
<dbReference type="KEGG" id="snan:I6N98_11920"/>
<evidence type="ECO:0000256" key="1">
    <source>
        <dbReference type="ARBA" id="ARBA00022801"/>
    </source>
</evidence>
<keyword evidence="4" id="KW-1185">Reference proteome</keyword>
<dbReference type="InterPro" id="IPR006683">
    <property type="entry name" value="Thioestr_dom"/>
</dbReference>
<dbReference type="InterPro" id="IPR029069">
    <property type="entry name" value="HotDog_dom_sf"/>
</dbReference>
<dbReference type="PANTHER" id="PTHR43240">
    <property type="entry name" value="1,4-DIHYDROXY-2-NAPHTHOYL-COA THIOESTERASE 1"/>
    <property type="match status" value="1"/>
</dbReference>
<gene>
    <name evidence="3" type="ORF">I6N98_11920</name>
</gene>
<dbReference type="Proteomes" id="UP000596063">
    <property type="component" value="Chromosome"/>
</dbReference>
<dbReference type="GO" id="GO:0061522">
    <property type="term" value="F:1,4-dihydroxy-2-naphthoyl-CoA thioesterase activity"/>
    <property type="evidence" value="ECO:0007669"/>
    <property type="project" value="TreeGrafter"/>
</dbReference>
<sequence length="177" mass="19242">MAADQQELLAFLRAFINAEPEGHFAALGLELLNVGDGRATMKMPWKPELVGDPETGVLHGGPISTLLDSCCGFAAAAALESLGACPTIDLRIDYMGPATPGEVVYADAEIYRRTEYVLFARAWAHHGDIDRPIATAVGNFFRMKDDHFSDLQAHFRAGKGIPSALRRKKRGDTNSEI</sequence>